<accession>A0A504UZS3</accession>
<keyword evidence="6" id="KW-0175">Coiled coil</keyword>
<dbReference type="Pfam" id="PF02706">
    <property type="entry name" value="Wzz"/>
    <property type="match status" value="1"/>
</dbReference>
<dbReference type="PANTHER" id="PTHR32309:SF13">
    <property type="entry name" value="FERRIC ENTEROBACTIN TRANSPORT PROTEIN FEPE"/>
    <property type="match status" value="1"/>
</dbReference>
<comment type="caution">
    <text evidence="10">The sequence shown here is derived from an EMBL/GenBank/DDBJ whole genome shotgun (WGS) entry which is preliminary data.</text>
</comment>
<evidence type="ECO:0000256" key="2">
    <source>
        <dbReference type="ARBA" id="ARBA00022475"/>
    </source>
</evidence>
<keyword evidence="2" id="KW-1003">Cell membrane</keyword>
<evidence type="ECO:0000256" key="1">
    <source>
        <dbReference type="ARBA" id="ARBA00004651"/>
    </source>
</evidence>
<dbReference type="EMBL" id="VFYP01000001">
    <property type="protein sequence ID" value="TPP10672.1"/>
    <property type="molecule type" value="Genomic_DNA"/>
</dbReference>
<feature type="domain" description="Polysaccharide chain length determinant N-terminal" evidence="9">
    <location>
        <begin position="12"/>
        <end position="105"/>
    </location>
</feature>
<feature type="coiled-coil region" evidence="6">
    <location>
        <begin position="195"/>
        <end position="273"/>
    </location>
</feature>
<feature type="compositionally biased region" description="Acidic residues" evidence="7">
    <location>
        <begin position="551"/>
        <end position="560"/>
    </location>
</feature>
<organism evidence="10 11">
    <name type="scientific">Rhizobium glycinendophyticum</name>
    <dbReference type="NCBI Taxonomy" id="2589807"/>
    <lineage>
        <taxon>Bacteria</taxon>
        <taxon>Pseudomonadati</taxon>
        <taxon>Pseudomonadota</taxon>
        <taxon>Alphaproteobacteria</taxon>
        <taxon>Hyphomicrobiales</taxon>
        <taxon>Rhizobiaceae</taxon>
        <taxon>Rhizobium/Agrobacterium group</taxon>
        <taxon>Rhizobium</taxon>
    </lineage>
</organism>
<keyword evidence="4 8" id="KW-1133">Transmembrane helix</keyword>
<dbReference type="Proteomes" id="UP000316429">
    <property type="component" value="Unassembled WGS sequence"/>
</dbReference>
<dbReference type="SUPFAM" id="SSF52540">
    <property type="entry name" value="P-loop containing nucleoside triphosphate hydrolases"/>
    <property type="match status" value="1"/>
</dbReference>
<evidence type="ECO:0000256" key="6">
    <source>
        <dbReference type="SAM" id="Coils"/>
    </source>
</evidence>
<evidence type="ECO:0000256" key="7">
    <source>
        <dbReference type="SAM" id="MobiDB-lite"/>
    </source>
</evidence>
<keyword evidence="3 8" id="KW-0812">Transmembrane</keyword>
<dbReference type="RefSeq" id="WP_140827002.1">
    <property type="nucleotide sequence ID" value="NZ_VFYP01000001.1"/>
</dbReference>
<dbReference type="GO" id="GO:0005886">
    <property type="term" value="C:plasma membrane"/>
    <property type="evidence" value="ECO:0007669"/>
    <property type="project" value="UniProtKB-SubCell"/>
</dbReference>
<keyword evidence="5 8" id="KW-0472">Membrane</keyword>
<name>A0A504UZS3_9HYPH</name>
<sequence>MPSLDRDQQDVDIDLAQFFRAVWQRKGIILTTTALVGVLAFVGAHAIAPTYKSNAMLLIEPREPSFSASGPNASTVEPMPDELNVVSQVQLLQSVDLIKQVARDLNLHERPEFDPESSPSAITDFLVLFGLTKNPLDLPPEERVLKAFKEKLSVYQVEKSRVIGIEFASKDPQLAADVPNAITDVYRSLQSGAKLDSNSEAVRWLETEIANLREKVREAEQKVAEYRSNAGLMSLGSDQSFSSKQLSDISTELARVRGERANAEATAENLKAAIKAGRSTDTIDAVSRSESIQRLRTAESQIQAQISDLSTRLLDGHPQMKSLRAQLASLRDQIRVEALKVAAGLENEAAVARERETQLISQMNSVKADTARAGEDEVGLKSLEREAAAQRQLLETYLARYREASSRLDKDSSPADARVISRAVPPQEASFPKILPMTIVSAVATLILSCVIVMLMELFSGRALRPAAGSYARDHERDVEFEDEDMHAAAEADLADDVAPAAVLAPAPALAVATAPAKPASLLDLTEEAEQAPVVGQETDEDVAGPVEASETADEGEDDFSATSVADYLLEQGTRAAFAISPSGDDGSAGTVALAREVAGRGRRVVLIDMTGSAWPSQMMTAWADLPGITDLLTGEAAFADCIHPDRSSTADIIPQGNADVRQAMRGADRLSMIVDALADAYDLVLVECGPAEANGLARLSRNGKHEIILSAPEPDARELADIMRAFQEVGYDDLVLMSVRPKVNGPRRRAA</sequence>
<proteinExistence type="predicted"/>
<dbReference type="GO" id="GO:0004713">
    <property type="term" value="F:protein tyrosine kinase activity"/>
    <property type="evidence" value="ECO:0007669"/>
    <property type="project" value="TreeGrafter"/>
</dbReference>
<evidence type="ECO:0000259" key="9">
    <source>
        <dbReference type="Pfam" id="PF02706"/>
    </source>
</evidence>
<evidence type="ECO:0000256" key="5">
    <source>
        <dbReference type="ARBA" id="ARBA00023136"/>
    </source>
</evidence>
<dbReference type="PANTHER" id="PTHR32309">
    <property type="entry name" value="TYROSINE-PROTEIN KINASE"/>
    <property type="match status" value="1"/>
</dbReference>
<dbReference type="InterPro" id="IPR050445">
    <property type="entry name" value="Bact_polysacc_biosynth/exp"/>
</dbReference>
<evidence type="ECO:0000256" key="3">
    <source>
        <dbReference type="ARBA" id="ARBA00022692"/>
    </source>
</evidence>
<reference evidence="10 11" key="1">
    <citation type="submission" date="2019-06" db="EMBL/GenBank/DDBJ databases">
        <title>Rhizobium sp. CL12 isolated from roots of soybean.</title>
        <authorList>
            <person name="Wang C."/>
        </authorList>
    </citation>
    <scope>NUCLEOTIDE SEQUENCE [LARGE SCALE GENOMIC DNA]</scope>
    <source>
        <strain evidence="10 11">CL12</strain>
    </source>
</reference>
<dbReference type="OrthoDB" id="7786248at2"/>
<dbReference type="Gene3D" id="3.40.50.300">
    <property type="entry name" value="P-loop containing nucleotide triphosphate hydrolases"/>
    <property type="match status" value="1"/>
</dbReference>
<comment type="subcellular location">
    <subcellularLocation>
        <location evidence="1">Cell membrane</location>
        <topology evidence="1">Multi-pass membrane protein</topology>
    </subcellularLocation>
</comment>
<gene>
    <name evidence="10" type="ORF">FJQ55_07470</name>
</gene>
<evidence type="ECO:0000313" key="11">
    <source>
        <dbReference type="Proteomes" id="UP000316429"/>
    </source>
</evidence>
<dbReference type="InterPro" id="IPR003856">
    <property type="entry name" value="LPS_length_determ_N"/>
</dbReference>
<feature type="region of interest" description="Disordered" evidence="7">
    <location>
        <begin position="531"/>
        <end position="560"/>
    </location>
</feature>
<dbReference type="AlphaFoldDB" id="A0A504UZS3"/>
<evidence type="ECO:0000313" key="10">
    <source>
        <dbReference type="EMBL" id="TPP10672.1"/>
    </source>
</evidence>
<evidence type="ECO:0000256" key="8">
    <source>
        <dbReference type="SAM" id="Phobius"/>
    </source>
</evidence>
<protein>
    <submittedName>
        <fullName evidence="10">Chain-length determining protein</fullName>
    </submittedName>
</protein>
<evidence type="ECO:0000256" key="4">
    <source>
        <dbReference type="ARBA" id="ARBA00022989"/>
    </source>
</evidence>
<dbReference type="Gene3D" id="1.10.287.1490">
    <property type="match status" value="1"/>
</dbReference>
<feature type="transmembrane region" description="Helical" evidence="8">
    <location>
        <begin position="27"/>
        <end position="48"/>
    </location>
</feature>
<keyword evidence="11" id="KW-1185">Reference proteome</keyword>
<dbReference type="InterPro" id="IPR027417">
    <property type="entry name" value="P-loop_NTPase"/>
</dbReference>